<dbReference type="RefSeq" id="WP_159365701.1">
    <property type="nucleotide sequence ID" value="NZ_CP047218.1"/>
</dbReference>
<dbReference type="Proteomes" id="UP000464086">
    <property type="component" value="Chromosome"/>
</dbReference>
<protein>
    <submittedName>
        <fullName evidence="1">Uncharacterized protein</fullName>
    </submittedName>
</protein>
<sequence length="121" mass="13386">MQADTPPRFDNLAQVERIGSSSSSLVFGFQAFGEEADLQRLEKALKAARIEFQRFDYHTRSVVVSPPYALPASVVSSMWKRAASGEFGALQVGILLIDKDAAADGVEIDELEMVRPDEIRR</sequence>
<gene>
    <name evidence="1" type="ORF">GS397_03750</name>
</gene>
<proteinExistence type="predicted"/>
<organism evidence="1 2">
    <name type="scientific">Sphingobium yanoikuyae</name>
    <name type="common">Sphingomonas yanoikuyae</name>
    <dbReference type="NCBI Taxonomy" id="13690"/>
    <lineage>
        <taxon>Bacteria</taxon>
        <taxon>Pseudomonadati</taxon>
        <taxon>Pseudomonadota</taxon>
        <taxon>Alphaproteobacteria</taxon>
        <taxon>Sphingomonadales</taxon>
        <taxon>Sphingomonadaceae</taxon>
        <taxon>Sphingobium</taxon>
    </lineage>
</organism>
<name>A0A6P1GF51_SPHYA</name>
<evidence type="ECO:0000313" key="1">
    <source>
        <dbReference type="EMBL" id="QHD66271.1"/>
    </source>
</evidence>
<reference evidence="1 2" key="1">
    <citation type="submission" date="2019-12" db="EMBL/GenBank/DDBJ databases">
        <title>Functional and genomic insights into the Sphingobium yanoikuyae YC-JY1, a bacterium efficiently degrading bisphenol A.</title>
        <authorList>
            <person name="Jia Y."/>
            <person name="Li X."/>
            <person name="Wang J."/>
            <person name="Eltoukhy A."/>
            <person name="Lamraoui I."/>
            <person name="Yan Y."/>
        </authorList>
    </citation>
    <scope>NUCLEOTIDE SEQUENCE [LARGE SCALE GENOMIC DNA]</scope>
    <source>
        <strain evidence="1 2">YC-JY1</strain>
    </source>
</reference>
<evidence type="ECO:0000313" key="2">
    <source>
        <dbReference type="Proteomes" id="UP000464086"/>
    </source>
</evidence>
<accession>A0A6P1GF51</accession>
<dbReference type="AlphaFoldDB" id="A0A6P1GF51"/>
<dbReference type="EMBL" id="CP047218">
    <property type="protein sequence ID" value="QHD66271.1"/>
    <property type="molecule type" value="Genomic_DNA"/>
</dbReference>